<keyword evidence="1" id="KW-0472">Membrane</keyword>
<evidence type="ECO:0000313" key="2">
    <source>
        <dbReference type="EMBL" id="KAH8028551.1"/>
    </source>
</evidence>
<evidence type="ECO:0000256" key="1">
    <source>
        <dbReference type="SAM" id="Phobius"/>
    </source>
</evidence>
<comment type="caution">
    <text evidence="2">The sequence shown here is derived from an EMBL/GenBank/DDBJ whole genome shotgun (WGS) entry which is preliminary data.</text>
</comment>
<gene>
    <name evidence="2" type="ORF">HPB51_017677</name>
</gene>
<feature type="transmembrane region" description="Helical" evidence="1">
    <location>
        <begin position="289"/>
        <end position="312"/>
    </location>
</feature>
<dbReference type="AlphaFoldDB" id="A0A9J6E239"/>
<keyword evidence="1" id="KW-1133">Transmembrane helix</keyword>
<dbReference type="EMBL" id="JABSTU010000006">
    <property type="protein sequence ID" value="KAH8028551.1"/>
    <property type="molecule type" value="Genomic_DNA"/>
</dbReference>
<protein>
    <recommendedName>
        <fullName evidence="4">Tick transposon</fullName>
    </recommendedName>
</protein>
<accession>A0A9J6E239</accession>
<keyword evidence="1" id="KW-0812">Transmembrane</keyword>
<keyword evidence="3" id="KW-1185">Reference proteome</keyword>
<name>A0A9J6E239_RHIMP</name>
<feature type="transmembrane region" description="Helical" evidence="1">
    <location>
        <begin position="318"/>
        <end position="337"/>
    </location>
</feature>
<sequence length="362" mass="41305">MFSAIPPPTFLQCPGVPPIPWKTWRHVVQVYVDAVAPDVTPDTKKALLLNALRVEELQAYYKAADEQVLLDGVQASGNGATCDTYQQALAVLDAYFAPPEDPFCVRARFRRRVQELDETSVRFVLVLRWLANNYNFGTAVVTMVKNQILHGLRDPDLLRSFVQMGHAFTVQPALKHVKTCVDRTFQQLAALQADSITGREHRRRRIRFPRPIMLQRYTTNPAVRSAPPRSAEISQILPGHTSTSYARTIPARTESMLACTAPVSIPAGRLLRRLLLQCCRQLSVPWFHVIRLGVLLRGWLFGSGLPLLIILFLHRLSILRLCLLSFCMLLLLLRLYFRLVIIFGRLFLFSIHQRCIHQAFEW</sequence>
<dbReference type="Proteomes" id="UP000821866">
    <property type="component" value="Chromosome 4"/>
</dbReference>
<proteinExistence type="predicted"/>
<evidence type="ECO:0000313" key="3">
    <source>
        <dbReference type="Proteomes" id="UP000821866"/>
    </source>
</evidence>
<reference evidence="2" key="1">
    <citation type="journal article" date="2020" name="Cell">
        <title>Large-Scale Comparative Analyses of Tick Genomes Elucidate Their Genetic Diversity and Vector Capacities.</title>
        <authorList>
            <consortium name="Tick Genome and Microbiome Consortium (TIGMIC)"/>
            <person name="Jia N."/>
            <person name="Wang J."/>
            <person name="Shi W."/>
            <person name="Du L."/>
            <person name="Sun Y."/>
            <person name="Zhan W."/>
            <person name="Jiang J.F."/>
            <person name="Wang Q."/>
            <person name="Zhang B."/>
            <person name="Ji P."/>
            <person name="Bell-Sakyi L."/>
            <person name="Cui X.M."/>
            <person name="Yuan T.T."/>
            <person name="Jiang B.G."/>
            <person name="Yang W.F."/>
            <person name="Lam T.T."/>
            <person name="Chang Q.C."/>
            <person name="Ding S.J."/>
            <person name="Wang X.J."/>
            <person name="Zhu J.G."/>
            <person name="Ruan X.D."/>
            <person name="Zhao L."/>
            <person name="Wei J.T."/>
            <person name="Ye R.Z."/>
            <person name="Que T.C."/>
            <person name="Du C.H."/>
            <person name="Zhou Y.H."/>
            <person name="Cheng J.X."/>
            <person name="Dai P.F."/>
            <person name="Guo W.B."/>
            <person name="Han X.H."/>
            <person name="Huang E.J."/>
            <person name="Li L.F."/>
            <person name="Wei W."/>
            <person name="Gao Y.C."/>
            <person name="Liu J.Z."/>
            <person name="Shao H.Z."/>
            <person name="Wang X."/>
            <person name="Wang C.C."/>
            <person name="Yang T.C."/>
            <person name="Huo Q.B."/>
            <person name="Li W."/>
            <person name="Chen H.Y."/>
            <person name="Chen S.E."/>
            <person name="Zhou L.G."/>
            <person name="Ni X.B."/>
            <person name="Tian J.H."/>
            <person name="Sheng Y."/>
            <person name="Liu T."/>
            <person name="Pan Y.S."/>
            <person name="Xia L.Y."/>
            <person name="Li J."/>
            <person name="Zhao F."/>
            <person name="Cao W.C."/>
        </authorList>
    </citation>
    <scope>NUCLEOTIDE SEQUENCE</scope>
    <source>
        <strain evidence="2">Rmic-2018</strain>
    </source>
</reference>
<evidence type="ECO:0008006" key="4">
    <source>
        <dbReference type="Google" id="ProtNLM"/>
    </source>
</evidence>
<organism evidence="2 3">
    <name type="scientific">Rhipicephalus microplus</name>
    <name type="common">Cattle tick</name>
    <name type="synonym">Boophilus microplus</name>
    <dbReference type="NCBI Taxonomy" id="6941"/>
    <lineage>
        <taxon>Eukaryota</taxon>
        <taxon>Metazoa</taxon>
        <taxon>Ecdysozoa</taxon>
        <taxon>Arthropoda</taxon>
        <taxon>Chelicerata</taxon>
        <taxon>Arachnida</taxon>
        <taxon>Acari</taxon>
        <taxon>Parasitiformes</taxon>
        <taxon>Ixodida</taxon>
        <taxon>Ixodoidea</taxon>
        <taxon>Ixodidae</taxon>
        <taxon>Rhipicephalinae</taxon>
        <taxon>Rhipicephalus</taxon>
        <taxon>Boophilus</taxon>
    </lineage>
</organism>
<reference evidence="2" key="2">
    <citation type="submission" date="2021-09" db="EMBL/GenBank/DDBJ databases">
        <authorList>
            <person name="Jia N."/>
            <person name="Wang J."/>
            <person name="Shi W."/>
            <person name="Du L."/>
            <person name="Sun Y."/>
            <person name="Zhan W."/>
            <person name="Jiang J."/>
            <person name="Wang Q."/>
            <person name="Zhang B."/>
            <person name="Ji P."/>
            <person name="Sakyi L.B."/>
            <person name="Cui X."/>
            <person name="Yuan T."/>
            <person name="Jiang B."/>
            <person name="Yang W."/>
            <person name="Lam T.T.-Y."/>
            <person name="Chang Q."/>
            <person name="Ding S."/>
            <person name="Wang X."/>
            <person name="Zhu J."/>
            <person name="Ruan X."/>
            <person name="Zhao L."/>
            <person name="Wei J."/>
            <person name="Que T."/>
            <person name="Du C."/>
            <person name="Cheng J."/>
            <person name="Dai P."/>
            <person name="Han X."/>
            <person name="Huang E."/>
            <person name="Gao Y."/>
            <person name="Liu J."/>
            <person name="Shao H."/>
            <person name="Ye R."/>
            <person name="Li L."/>
            <person name="Wei W."/>
            <person name="Wang X."/>
            <person name="Wang C."/>
            <person name="Huo Q."/>
            <person name="Li W."/>
            <person name="Guo W."/>
            <person name="Chen H."/>
            <person name="Chen S."/>
            <person name="Zhou L."/>
            <person name="Zhou L."/>
            <person name="Ni X."/>
            <person name="Tian J."/>
            <person name="Zhou Y."/>
            <person name="Sheng Y."/>
            <person name="Liu T."/>
            <person name="Pan Y."/>
            <person name="Xia L."/>
            <person name="Li J."/>
            <person name="Zhao F."/>
            <person name="Cao W."/>
        </authorList>
    </citation>
    <scope>NUCLEOTIDE SEQUENCE</scope>
    <source>
        <strain evidence="2">Rmic-2018</strain>
        <tissue evidence="2">Larvae</tissue>
    </source>
</reference>